<proteinExistence type="predicted"/>
<dbReference type="AlphaFoldDB" id="A0A0E9T3Z3"/>
<reference evidence="1" key="2">
    <citation type="journal article" date="2015" name="Fish Shellfish Immunol.">
        <title>Early steps in the European eel (Anguilla anguilla)-Vibrio vulnificus interaction in the gills: Role of the RtxA13 toxin.</title>
        <authorList>
            <person name="Callol A."/>
            <person name="Pajuelo D."/>
            <person name="Ebbesson L."/>
            <person name="Teles M."/>
            <person name="MacKenzie S."/>
            <person name="Amaro C."/>
        </authorList>
    </citation>
    <scope>NUCLEOTIDE SEQUENCE</scope>
</reference>
<dbReference type="EMBL" id="GBXM01060221">
    <property type="protein sequence ID" value="JAH48356.1"/>
    <property type="molecule type" value="Transcribed_RNA"/>
</dbReference>
<protein>
    <submittedName>
        <fullName evidence="1">Uncharacterized protein</fullName>
    </submittedName>
</protein>
<accession>A0A0E9T3Z3</accession>
<name>A0A0E9T3Z3_ANGAN</name>
<evidence type="ECO:0000313" key="1">
    <source>
        <dbReference type="EMBL" id="JAH48356.1"/>
    </source>
</evidence>
<reference evidence="1" key="1">
    <citation type="submission" date="2014-11" db="EMBL/GenBank/DDBJ databases">
        <authorList>
            <person name="Amaro Gonzalez C."/>
        </authorList>
    </citation>
    <scope>NUCLEOTIDE SEQUENCE</scope>
</reference>
<sequence length="31" mass="3492">MPKLHAGLEHLKEGMSQTCVYQKKKAFMADA</sequence>
<organism evidence="1">
    <name type="scientific">Anguilla anguilla</name>
    <name type="common">European freshwater eel</name>
    <name type="synonym">Muraena anguilla</name>
    <dbReference type="NCBI Taxonomy" id="7936"/>
    <lineage>
        <taxon>Eukaryota</taxon>
        <taxon>Metazoa</taxon>
        <taxon>Chordata</taxon>
        <taxon>Craniata</taxon>
        <taxon>Vertebrata</taxon>
        <taxon>Euteleostomi</taxon>
        <taxon>Actinopterygii</taxon>
        <taxon>Neopterygii</taxon>
        <taxon>Teleostei</taxon>
        <taxon>Anguilliformes</taxon>
        <taxon>Anguillidae</taxon>
        <taxon>Anguilla</taxon>
    </lineage>
</organism>